<evidence type="ECO:0000313" key="2">
    <source>
        <dbReference type="Proteomes" id="UP000198287"/>
    </source>
</evidence>
<evidence type="ECO:0000313" key="1">
    <source>
        <dbReference type="EMBL" id="OXA48259.1"/>
    </source>
</evidence>
<organism evidence="1 2">
    <name type="scientific">Folsomia candida</name>
    <name type="common">Springtail</name>
    <dbReference type="NCBI Taxonomy" id="158441"/>
    <lineage>
        <taxon>Eukaryota</taxon>
        <taxon>Metazoa</taxon>
        <taxon>Ecdysozoa</taxon>
        <taxon>Arthropoda</taxon>
        <taxon>Hexapoda</taxon>
        <taxon>Collembola</taxon>
        <taxon>Entomobryomorpha</taxon>
        <taxon>Isotomoidea</taxon>
        <taxon>Isotomidae</taxon>
        <taxon>Proisotominae</taxon>
        <taxon>Folsomia</taxon>
    </lineage>
</organism>
<sequence>MSHLKKFSVVYFPSDKTIEVVPSKWILEDRQKCPFPINLPTGFRKIQKDSSSTPDPNWPIWEVELKKSYDDFSAADAKAKKLLSALYVDSSENDAVQNVNPTVENNSGEDQGNVDVTNLFPPNITFEDQRLTTLINEFRGFQAVSLQNQLILQEEIREVKSMLLRSTNSGNTQSRTAKDTLWPLRNAEDLKRVDEILKNPDIFNEQVLLLSGRGDTDATKTVNFFLKSIIQHEFALQLRFTSDSGKVPFKGTNCCKLVREAVQKYFYLLPTTSNIQRELTESKLNSQIAKWLRDSINRGEEGKENRAKYGKAKVNTVATGQETTEQNVDDH</sequence>
<gene>
    <name evidence="1" type="ORF">Fcan01_17364</name>
</gene>
<proteinExistence type="predicted"/>
<keyword evidence="2" id="KW-1185">Reference proteome</keyword>
<dbReference type="OrthoDB" id="6614320at2759"/>
<dbReference type="AlphaFoldDB" id="A0A226DSR3"/>
<accession>A0A226DSR3</accession>
<reference evidence="1 2" key="1">
    <citation type="submission" date="2015-12" db="EMBL/GenBank/DDBJ databases">
        <title>The genome of Folsomia candida.</title>
        <authorList>
            <person name="Faddeeva A."/>
            <person name="Derks M.F."/>
            <person name="Anvar Y."/>
            <person name="Smit S."/>
            <person name="Van Straalen N."/>
            <person name="Roelofs D."/>
        </authorList>
    </citation>
    <scope>NUCLEOTIDE SEQUENCE [LARGE SCALE GENOMIC DNA]</scope>
    <source>
        <strain evidence="1 2">VU population</strain>
        <tissue evidence="1">Whole body</tissue>
    </source>
</reference>
<protein>
    <recommendedName>
        <fullName evidence="3">DUF4806 domain-containing protein</fullName>
    </recommendedName>
</protein>
<dbReference type="Proteomes" id="UP000198287">
    <property type="component" value="Unassembled WGS sequence"/>
</dbReference>
<name>A0A226DSR3_FOLCA</name>
<evidence type="ECO:0008006" key="3">
    <source>
        <dbReference type="Google" id="ProtNLM"/>
    </source>
</evidence>
<comment type="caution">
    <text evidence="1">The sequence shown here is derived from an EMBL/GenBank/DDBJ whole genome shotgun (WGS) entry which is preliminary data.</text>
</comment>
<dbReference type="EMBL" id="LNIX01000012">
    <property type="protein sequence ID" value="OXA48259.1"/>
    <property type="molecule type" value="Genomic_DNA"/>
</dbReference>